<dbReference type="Proteomes" id="UP000800036">
    <property type="component" value="Unassembled WGS sequence"/>
</dbReference>
<dbReference type="Pfam" id="PF19086">
    <property type="entry name" value="Terpene_syn_C_2"/>
    <property type="match status" value="1"/>
</dbReference>
<keyword evidence="2" id="KW-1185">Reference proteome</keyword>
<protein>
    <recommendedName>
        <fullName evidence="3">Terpenoid synthase</fullName>
    </recommendedName>
</protein>
<dbReference type="EMBL" id="ML976667">
    <property type="protein sequence ID" value="KAF1976245.1"/>
    <property type="molecule type" value="Genomic_DNA"/>
</dbReference>
<sequence>MDAPRSGNPGLACSFCAMLERGIGLDIRYKTKKDQAVSLKDQVMKAVNGGYQDGGVSSNMSGEGRILQRVIEDMMVIDPHRTNEFIKYWKQDLRVPRDRTSFASFDDYLDFRAVDSASFLLTGLVTFGMGLAIPSEEKDECWRLTRPVWLASVLTNDV</sequence>
<dbReference type="Gene3D" id="1.10.600.10">
    <property type="entry name" value="Farnesyl Diphosphate Synthase"/>
    <property type="match status" value="1"/>
</dbReference>
<evidence type="ECO:0000313" key="1">
    <source>
        <dbReference type="EMBL" id="KAF1976245.1"/>
    </source>
</evidence>
<organism evidence="1 2">
    <name type="scientific">Bimuria novae-zelandiae CBS 107.79</name>
    <dbReference type="NCBI Taxonomy" id="1447943"/>
    <lineage>
        <taxon>Eukaryota</taxon>
        <taxon>Fungi</taxon>
        <taxon>Dikarya</taxon>
        <taxon>Ascomycota</taxon>
        <taxon>Pezizomycotina</taxon>
        <taxon>Dothideomycetes</taxon>
        <taxon>Pleosporomycetidae</taxon>
        <taxon>Pleosporales</taxon>
        <taxon>Massarineae</taxon>
        <taxon>Didymosphaeriaceae</taxon>
        <taxon>Bimuria</taxon>
    </lineage>
</organism>
<reference evidence="1" key="1">
    <citation type="journal article" date="2020" name="Stud. Mycol.">
        <title>101 Dothideomycetes genomes: a test case for predicting lifestyles and emergence of pathogens.</title>
        <authorList>
            <person name="Haridas S."/>
            <person name="Albert R."/>
            <person name="Binder M."/>
            <person name="Bloem J."/>
            <person name="Labutti K."/>
            <person name="Salamov A."/>
            <person name="Andreopoulos B."/>
            <person name="Baker S."/>
            <person name="Barry K."/>
            <person name="Bills G."/>
            <person name="Bluhm B."/>
            <person name="Cannon C."/>
            <person name="Castanera R."/>
            <person name="Culley D."/>
            <person name="Daum C."/>
            <person name="Ezra D."/>
            <person name="Gonzalez J."/>
            <person name="Henrissat B."/>
            <person name="Kuo A."/>
            <person name="Liang C."/>
            <person name="Lipzen A."/>
            <person name="Lutzoni F."/>
            <person name="Magnuson J."/>
            <person name="Mondo S."/>
            <person name="Nolan M."/>
            <person name="Ohm R."/>
            <person name="Pangilinan J."/>
            <person name="Park H.-J."/>
            <person name="Ramirez L."/>
            <person name="Alfaro M."/>
            <person name="Sun H."/>
            <person name="Tritt A."/>
            <person name="Yoshinaga Y."/>
            <person name="Zwiers L.-H."/>
            <person name="Turgeon B."/>
            <person name="Goodwin S."/>
            <person name="Spatafora J."/>
            <person name="Crous P."/>
            <person name="Grigoriev I."/>
        </authorList>
    </citation>
    <scope>NUCLEOTIDE SEQUENCE</scope>
    <source>
        <strain evidence="1">CBS 107.79</strain>
    </source>
</reference>
<evidence type="ECO:0000313" key="2">
    <source>
        <dbReference type="Proteomes" id="UP000800036"/>
    </source>
</evidence>
<evidence type="ECO:0008006" key="3">
    <source>
        <dbReference type="Google" id="ProtNLM"/>
    </source>
</evidence>
<name>A0A6A5VGS7_9PLEO</name>
<gene>
    <name evidence="1" type="ORF">BU23DRAFT_565931</name>
</gene>
<dbReference type="InterPro" id="IPR008949">
    <property type="entry name" value="Isoprenoid_synthase_dom_sf"/>
</dbReference>
<proteinExistence type="predicted"/>
<accession>A0A6A5VGS7</accession>
<dbReference type="AlphaFoldDB" id="A0A6A5VGS7"/>
<dbReference type="OrthoDB" id="6921389at2759"/>
<dbReference type="SUPFAM" id="SSF48576">
    <property type="entry name" value="Terpenoid synthases"/>
    <property type="match status" value="1"/>
</dbReference>